<dbReference type="Gene3D" id="3.90.1280.10">
    <property type="entry name" value="HSP33 redox switch-like"/>
    <property type="match status" value="1"/>
</dbReference>
<dbReference type="PANTHER" id="PTHR30111:SF1">
    <property type="entry name" value="33 KDA CHAPERONIN"/>
    <property type="match status" value="1"/>
</dbReference>
<dbReference type="EMBL" id="OBEL01000005">
    <property type="protein sequence ID" value="SNZ20679.1"/>
    <property type="molecule type" value="Genomic_DNA"/>
</dbReference>
<dbReference type="InterPro" id="IPR016154">
    <property type="entry name" value="Heat_shock_Hsp33_C"/>
</dbReference>
<dbReference type="SUPFAM" id="SSF64397">
    <property type="entry name" value="Hsp33 domain"/>
    <property type="match status" value="1"/>
</dbReference>
<dbReference type="PANTHER" id="PTHR30111">
    <property type="entry name" value="33 KDA CHAPERONIN"/>
    <property type="match status" value="1"/>
</dbReference>
<gene>
    <name evidence="6" type="ORF">SAMN06265368_3789</name>
</gene>
<keyword evidence="1" id="KW-0963">Cytoplasm</keyword>
<dbReference type="Gene3D" id="3.55.30.10">
    <property type="entry name" value="Hsp33 domain"/>
    <property type="match status" value="1"/>
</dbReference>
<keyword evidence="5" id="KW-0676">Redox-active center</keyword>
<dbReference type="InterPro" id="IPR023212">
    <property type="entry name" value="Hsp33_helix_hairpin_bin_dom_sf"/>
</dbReference>
<keyword evidence="7" id="KW-1185">Reference proteome</keyword>
<dbReference type="GO" id="GO:0051082">
    <property type="term" value="F:unfolded protein binding"/>
    <property type="evidence" value="ECO:0007669"/>
    <property type="project" value="InterPro"/>
</dbReference>
<dbReference type="Proteomes" id="UP000219439">
    <property type="component" value="Unassembled WGS sequence"/>
</dbReference>
<dbReference type="GO" id="GO:0005737">
    <property type="term" value="C:cytoplasm"/>
    <property type="evidence" value="ECO:0007669"/>
    <property type="project" value="InterPro"/>
</dbReference>
<dbReference type="NCBIfam" id="NF002386">
    <property type="entry name" value="PRK01402.1"/>
    <property type="match status" value="1"/>
</dbReference>
<evidence type="ECO:0000256" key="5">
    <source>
        <dbReference type="ARBA" id="ARBA00023284"/>
    </source>
</evidence>
<dbReference type="InterPro" id="IPR016153">
    <property type="entry name" value="Heat_shock_Hsp33_N"/>
</dbReference>
<evidence type="ECO:0000256" key="4">
    <source>
        <dbReference type="ARBA" id="ARBA00023186"/>
    </source>
</evidence>
<dbReference type="PIRSF" id="PIRSF005261">
    <property type="entry name" value="Heat_shock_Hsp33"/>
    <property type="match status" value="1"/>
</dbReference>
<protein>
    <submittedName>
        <fullName evidence="6">Molecular chaperone Hsp33</fullName>
    </submittedName>
</protein>
<dbReference type="Pfam" id="PF01430">
    <property type="entry name" value="HSP33"/>
    <property type="match status" value="1"/>
</dbReference>
<evidence type="ECO:0000256" key="1">
    <source>
        <dbReference type="ARBA" id="ARBA00022490"/>
    </source>
</evidence>
<evidence type="ECO:0000256" key="3">
    <source>
        <dbReference type="ARBA" id="ARBA00023157"/>
    </source>
</evidence>
<evidence type="ECO:0000313" key="7">
    <source>
        <dbReference type="Proteomes" id="UP000219439"/>
    </source>
</evidence>
<accession>A0A285PG53</accession>
<dbReference type="Gene3D" id="1.10.287.480">
    <property type="entry name" value="helix hairpin bin"/>
    <property type="match status" value="1"/>
</dbReference>
<keyword evidence="4" id="KW-0143">Chaperone</keyword>
<proteinExistence type="predicted"/>
<dbReference type="SUPFAM" id="SSF118352">
    <property type="entry name" value="HSP33 redox switch-like"/>
    <property type="match status" value="1"/>
</dbReference>
<sequence>MSQISTDQAPQQPLDRILPFQIDGLDVRGRMVHLNETVTTIIERHDYPDAVNRLLAEAVALTALLGSSLKFEGKFILQVQSEGAVNVLVVDYTAPDAVRAYVRYDADALNALIEAGKTKPEDLLGKGHLVMTIDQGQYMNRYQGVVALTGQSLELVAHDYFMQSEQLPTLVRLAASQMMESAKGDEKVRSSWMAGGILVQYLPESSKDIPHRDLHPGDHPDPEKQGEALIEEVDAWRETEALIGTIQDHELVDPQVSAETLLYRLFHENGPRVFEAGAVRHQCSCSNERIEAMLANFKREEIEDMVVDGKIDVTCEFCGVSYHYDPKPWIKK</sequence>
<dbReference type="CDD" id="cd00498">
    <property type="entry name" value="Hsp33"/>
    <property type="match status" value="1"/>
</dbReference>
<dbReference type="AlphaFoldDB" id="A0A285PG53"/>
<keyword evidence="2" id="KW-0862">Zinc</keyword>
<evidence type="ECO:0000313" key="6">
    <source>
        <dbReference type="EMBL" id="SNZ20679.1"/>
    </source>
</evidence>
<name>A0A285PG53_9HYPH</name>
<keyword evidence="3" id="KW-1015">Disulfide bond</keyword>
<dbReference type="InterPro" id="IPR000397">
    <property type="entry name" value="Heat_shock_Hsp33"/>
</dbReference>
<dbReference type="GO" id="GO:0044183">
    <property type="term" value="F:protein folding chaperone"/>
    <property type="evidence" value="ECO:0007669"/>
    <property type="project" value="TreeGrafter"/>
</dbReference>
<organism evidence="6 7">
    <name type="scientific">Cohaesibacter gelatinilyticus</name>
    <dbReference type="NCBI Taxonomy" id="372072"/>
    <lineage>
        <taxon>Bacteria</taxon>
        <taxon>Pseudomonadati</taxon>
        <taxon>Pseudomonadota</taxon>
        <taxon>Alphaproteobacteria</taxon>
        <taxon>Hyphomicrobiales</taxon>
        <taxon>Cohaesibacteraceae</taxon>
    </lineage>
</organism>
<dbReference type="RefSeq" id="WP_097155043.1">
    <property type="nucleotide sequence ID" value="NZ_OBEL01000005.1"/>
</dbReference>
<reference evidence="6 7" key="1">
    <citation type="submission" date="2017-09" db="EMBL/GenBank/DDBJ databases">
        <authorList>
            <person name="Ehlers B."/>
            <person name="Leendertz F.H."/>
        </authorList>
    </citation>
    <scope>NUCLEOTIDE SEQUENCE [LARGE SCALE GENOMIC DNA]</scope>
    <source>
        <strain evidence="6 7">DSM 18289</strain>
    </source>
</reference>
<evidence type="ECO:0000256" key="2">
    <source>
        <dbReference type="ARBA" id="ARBA00022833"/>
    </source>
</evidence>
<dbReference type="GO" id="GO:0042026">
    <property type="term" value="P:protein refolding"/>
    <property type="evidence" value="ECO:0007669"/>
    <property type="project" value="TreeGrafter"/>
</dbReference>
<dbReference type="OrthoDB" id="9793753at2"/>